<evidence type="ECO:0000256" key="2">
    <source>
        <dbReference type="SAM" id="SignalP"/>
    </source>
</evidence>
<dbReference type="OrthoDB" id="8193799at2759"/>
<name>A0A9C6S6R9_BOMTE</name>
<reference evidence="4 5" key="1">
    <citation type="submission" date="2025-04" db="UniProtKB">
        <authorList>
            <consortium name="RefSeq"/>
        </authorList>
    </citation>
    <scope>IDENTIFICATION</scope>
</reference>
<keyword evidence="2" id="KW-0732">Signal</keyword>
<accession>A0A9C6S6R9</accession>
<feature type="compositionally biased region" description="Basic and acidic residues" evidence="1">
    <location>
        <begin position="172"/>
        <end position="198"/>
    </location>
</feature>
<evidence type="ECO:0000313" key="4">
    <source>
        <dbReference type="RefSeq" id="XP_003402950.2"/>
    </source>
</evidence>
<feature type="compositionally biased region" description="Basic and acidic residues" evidence="1">
    <location>
        <begin position="134"/>
        <end position="160"/>
    </location>
</feature>
<dbReference type="RefSeq" id="XP_048262764.1">
    <property type="nucleotide sequence ID" value="XM_048406807.1"/>
</dbReference>
<dbReference type="Proteomes" id="UP000835206">
    <property type="component" value="Chromosome 6"/>
</dbReference>
<evidence type="ECO:0000313" key="3">
    <source>
        <dbReference type="Proteomes" id="UP000835206"/>
    </source>
</evidence>
<feature type="compositionally biased region" description="Polar residues" evidence="1">
    <location>
        <begin position="206"/>
        <end position="216"/>
    </location>
</feature>
<proteinExistence type="predicted"/>
<dbReference type="AlphaFoldDB" id="A0A9C6S6R9"/>
<evidence type="ECO:0000256" key="1">
    <source>
        <dbReference type="SAM" id="MobiDB-lite"/>
    </source>
</evidence>
<organism evidence="3 5">
    <name type="scientific">Bombus terrestris</name>
    <name type="common">Buff-tailed bumblebee</name>
    <name type="synonym">Apis terrestris</name>
    <dbReference type="NCBI Taxonomy" id="30195"/>
    <lineage>
        <taxon>Eukaryota</taxon>
        <taxon>Metazoa</taxon>
        <taxon>Ecdysozoa</taxon>
        <taxon>Arthropoda</taxon>
        <taxon>Hexapoda</taxon>
        <taxon>Insecta</taxon>
        <taxon>Pterygota</taxon>
        <taxon>Neoptera</taxon>
        <taxon>Endopterygota</taxon>
        <taxon>Hymenoptera</taxon>
        <taxon>Apocrita</taxon>
        <taxon>Aculeata</taxon>
        <taxon>Apoidea</taxon>
        <taxon>Anthophila</taxon>
        <taxon>Apidae</taxon>
        <taxon>Bombus</taxon>
        <taxon>Bombus</taxon>
    </lineage>
</organism>
<keyword evidence="3" id="KW-1185">Reference proteome</keyword>
<feature type="region of interest" description="Disordered" evidence="1">
    <location>
        <begin position="134"/>
        <end position="248"/>
    </location>
</feature>
<protein>
    <submittedName>
        <fullName evidence="4 5">Filaggrin-like</fullName>
    </submittedName>
</protein>
<feature type="chain" id="PRO_5044697767" evidence="2">
    <location>
        <begin position="24"/>
        <end position="248"/>
    </location>
</feature>
<evidence type="ECO:0000313" key="5">
    <source>
        <dbReference type="RefSeq" id="XP_048262764.1"/>
    </source>
</evidence>
<sequence>MGSMWRGSVVVLLLLVCRDSLEAGDRDDDASVDKLLRRDVREPAWSASATEVEDLLGEGNSPEKEKTGKKGAKNASGKSDEGGYYKTYGSDAEGEKGYLTATYSKGNHGYKSLDTFHKQDGDKYAFEKHVAYGKARADKKSSHNDEAASRSRKAGDHEGADTIVDTHYATNEGDHHDGGEEHDAEANDHGSYTHEDGAHYMAHGPESSSYGHSESYTDGEGEHSSYGSYSSYSRGSGGEHGGDGDHYY</sequence>
<feature type="signal peptide" evidence="2">
    <location>
        <begin position="1"/>
        <end position="23"/>
    </location>
</feature>
<feature type="compositionally biased region" description="Low complexity" evidence="1">
    <location>
        <begin position="224"/>
        <end position="234"/>
    </location>
</feature>
<feature type="region of interest" description="Disordered" evidence="1">
    <location>
        <begin position="43"/>
        <end position="92"/>
    </location>
</feature>
<gene>
    <name evidence="4 5" type="primary">LOC100651470</name>
</gene>
<dbReference type="KEGG" id="bter:100651470"/>
<dbReference type="RefSeq" id="XP_003402950.2">
    <property type="nucleotide sequence ID" value="XM_003402902.3"/>
</dbReference>
<dbReference type="GeneID" id="100651470"/>